<dbReference type="SMART" id="SM00304">
    <property type="entry name" value="HAMP"/>
    <property type="match status" value="1"/>
</dbReference>
<dbReference type="CDD" id="cd00075">
    <property type="entry name" value="HATPase"/>
    <property type="match status" value="1"/>
</dbReference>
<dbReference type="CDD" id="cd06225">
    <property type="entry name" value="HAMP"/>
    <property type="match status" value="1"/>
</dbReference>
<reference evidence="14" key="1">
    <citation type="journal article" date="2016" name="Front. Microbiol.">
        <title>Complete Genome Sequence of Clostridium estertheticum DSM 8809, a Microbe Identified in Spoiled Vacuum Packed Beef.</title>
        <authorList>
            <person name="Yu Z."/>
            <person name="Gunn L."/>
            <person name="Brennan E."/>
            <person name="Reid R."/>
            <person name="Wall P.G."/>
            <person name="Gaora O.P."/>
            <person name="Hurley D."/>
            <person name="Bolton D."/>
            <person name="Fanning S."/>
        </authorList>
    </citation>
    <scope>NUCLEOTIDE SEQUENCE [LARGE SCALE GENOMIC DNA]</scope>
    <source>
        <strain evidence="14">DSM 8809</strain>
    </source>
</reference>
<evidence type="ECO:0000256" key="10">
    <source>
        <dbReference type="SAM" id="Phobius"/>
    </source>
</evidence>
<accession>A0A1J0GGW1</accession>
<dbReference type="Proteomes" id="UP000182569">
    <property type="component" value="Chromosome"/>
</dbReference>
<protein>
    <recommendedName>
        <fullName evidence="3">histidine kinase</fullName>
        <ecNumber evidence="3">2.7.13.3</ecNumber>
    </recommendedName>
</protein>
<dbReference type="CDD" id="cd00082">
    <property type="entry name" value="HisKA"/>
    <property type="match status" value="1"/>
</dbReference>
<dbReference type="EMBL" id="CP015756">
    <property type="protein sequence ID" value="APC40601.1"/>
    <property type="molecule type" value="Genomic_DNA"/>
</dbReference>
<keyword evidence="8 10" id="KW-0472">Membrane</keyword>
<dbReference type="SUPFAM" id="SSF55874">
    <property type="entry name" value="ATPase domain of HSP90 chaperone/DNA topoisomerase II/histidine kinase"/>
    <property type="match status" value="1"/>
</dbReference>
<dbReference type="SMART" id="SM00388">
    <property type="entry name" value="HisKA"/>
    <property type="match status" value="1"/>
</dbReference>
<dbReference type="InterPro" id="IPR003594">
    <property type="entry name" value="HATPase_dom"/>
</dbReference>
<evidence type="ECO:0000313" key="13">
    <source>
        <dbReference type="EMBL" id="APC40601.1"/>
    </source>
</evidence>
<dbReference type="Pfam" id="PF00672">
    <property type="entry name" value="HAMP"/>
    <property type="match status" value="1"/>
</dbReference>
<proteinExistence type="predicted"/>
<dbReference type="PROSITE" id="PS50109">
    <property type="entry name" value="HIS_KIN"/>
    <property type="match status" value="1"/>
</dbReference>
<dbReference type="EC" id="2.7.13.3" evidence="3"/>
<dbReference type="PRINTS" id="PR00344">
    <property type="entry name" value="BCTRLSENSOR"/>
</dbReference>
<dbReference type="RefSeq" id="WP_071612891.1">
    <property type="nucleotide sequence ID" value="NZ_CP015756.1"/>
</dbReference>
<dbReference type="Gene3D" id="3.30.565.10">
    <property type="entry name" value="Histidine kinase-like ATPase, C-terminal domain"/>
    <property type="match status" value="1"/>
</dbReference>
<gene>
    <name evidence="13" type="ORF">A7L45_11235</name>
</gene>
<keyword evidence="5" id="KW-0808">Transferase</keyword>
<dbReference type="PANTHER" id="PTHR45453:SF3">
    <property type="entry name" value="HISTIDINE KINASE"/>
    <property type="match status" value="1"/>
</dbReference>
<dbReference type="Pfam" id="PF02518">
    <property type="entry name" value="HATPase_c"/>
    <property type="match status" value="1"/>
</dbReference>
<evidence type="ECO:0000259" key="12">
    <source>
        <dbReference type="PROSITE" id="PS50885"/>
    </source>
</evidence>
<feature type="transmembrane region" description="Helical" evidence="10">
    <location>
        <begin position="187"/>
        <end position="206"/>
    </location>
</feature>
<evidence type="ECO:0000256" key="2">
    <source>
        <dbReference type="ARBA" id="ARBA00004370"/>
    </source>
</evidence>
<comment type="catalytic activity">
    <reaction evidence="1">
        <text>ATP + protein L-histidine = ADP + protein N-phospho-L-histidine.</text>
        <dbReference type="EC" id="2.7.13.3"/>
    </reaction>
</comment>
<keyword evidence="9" id="KW-0175">Coiled coil</keyword>
<dbReference type="Pfam" id="PF00512">
    <property type="entry name" value="HisKA"/>
    <property type="match status" value="1"/>
</dbReference>
<dbReference type="Gene3D" id="1.10.287.130">
    <property type="match status" value="1"/>
</dbReference>
<dbReference type="InterPro" id="IPR003661">
    <property type="entry name" value="HisK_dim/P_dom"/>
</dbReference>
<dbReference type="KEGG" id="ceu:A7L45_11235"/>
<comment type="subcellular location">
    <subcellularLocation>
        <location evidence="2">Membrane</location>
    </subcellularLocation>
</comment>
<evidence type="ECO:0000256" key="6">
    <source>
        <dbReference type="ARBA" id="ARBA00022777"/>
    </source>
</evidence>
<dbReference type="FunFam" id="3.30.565.10:FF:000006">
    <property type="entry name" value="Sensor histidine kinase WalK"/>
    <property type="match status" value="1"/>
</dbReference>
<evidence type="ECO:0000256" key="5">
    <source>
        <dbReference type="ARBA" id="ARBA00022679"/>
    </source>
</evidence>
<evidence type="ECO:0000256" key="8">
    <source>
        <dbReference type="ARBA" id="ARBA00023136"/>
    </source>
</evidence>
<dbReference type="GO" id="GO:0004721">
    <property type="term" value="F:phosphoprotein phosphatase activity"/>
    <property type="evidence" value="ECO:0007669"/>
    <property type="project" value="TreeGrafter"/>
</dbReference>
<evidence type="ECO:0000256" key="3">
    <source>
        <dbReference type="ARBA" id="ARBA00012438"/>
    </source>
</evidence>
<dbReference type="InterPro" id="IPR004358">
    <property type="entry name" value="Sig_transdc_His_kin-like_C"/>
</dbReference>
<keyword evidence="4" id="KW-0597">Phosphoprotein</keyword>
<evidence type="ECO:0000259" key="11">
    <source>
        <dbReference type="PROSITE" id="PS50109"/>
    </source>
</evidence>
<feature type="domain" description="HAMP" evidence="12">
    <location>
        <begin position="208"/>
        <end position="260"/>
    </location>
</feature>
<evidence type="ECO:0000256" key="7">
    <source>
        <dbReference type="ARBA" id="ARBA00023012"/>
    </source>
</evidence>
<dbReference type="InterPro" id="IPR003660">
    <property type="entry name" value="HAMP_dom"/>
</dbReference>
<evidence type="ECO:0000256" key="1">
    <source>
        <dbReference type="ARBA" id="ARBA00000085"/>
    </source>
</evidence>
<keyword evidence="14" id="KW-1185">Reference proteome</keyword>
<dbReference type="FunFam" id="1.10.287.130:FF:000001">
    <property type="entry name" value="Two-component sensor histidine kinase"/>
    <property type="match status" value="1"/>
</dbReference>
<name>A0A1J0GGW1_9CLOT</name>
<evidence type="ECO:0000313" key="14">
    <source>
        <dbReference type="Proteomes" id="UP000182569"/>
    </source>
</evidence>
<dbReference type="STRING" id="1552.A7L45_11235"/>
<sequence length="503" mass="57085">MKSKRSITRKLFFITSIVFVVFITTNLIVQSAFFGQFYIKWKSDTLSHDLVKFKDKYSLLKTNDEETSLISAFEDKNSYKIIIRDKAGNLKYLTKTVDARKDSIKARIMDQLMSTQIETIGGVAKFKKDKKPLIFLTDNNLDLEVSATAISYNSVAGISYDEKKDEFIYLYTSLQPVNEAVQVIKEFYYYFYIGAIVIILFLSLIYSNMIAKPLIKITKTAGKMAKLDFTEKCVVKSNDEIGALATSLNLLSENLNESLTSLKDANSKLEKDIEKEKKLTEMRKDFVAAVSHELKTPITLIEGYTQALNDDILEGEEKQYFIDVIMDESRKMNNLVSDMLNLSQLESGNFNLVQEDFYIDELVKPLAKKFSSMLNEKDIKLSVNLVQNIKVTADWNRIEQVLTNYMTNAIRHVNNGGTIAVTMLDREDSICVEVENSGSKIDEAESDKIWDTFYKVDKSRTRKLGGTGLGLSIVKNIILLHGGSCGVANTEMGVKFYFILTKQ</sequence>
<dbReference type="Gene3D" id="6.10.340.10">
    <property type="match status" value="1"/>
</dbReference>
<evidence type="ECO:0000256" key="4">
    <source>
        <dbReference type="ARBA" id="ARBA00022553"/>
    </source>
</evidence>
<keyword evidence="10" id="KW-0812">Transmembrane</keyword>
<keyword evidence="7" id="KW-0902">Two-component regulatory system</keyword>
<dbReference type="PANTHER" id="PTHR45453">
    <property type="entry name" value="PHOSPHATE REGULON SENSOR PROTEIN PHOR"/>
    <property type="match status" value="1"/>
</dbReference>
<dbReference type="SMART" id="SM00387">
    <property type="entry name" value="HATPase_c"/>
    <property type="match status" value="1"/>
</dbReference>
<dbReference type="InterPro" id="IPR050351">
    <property type="entry name" value="BphY/WalK/GraS-like"/>
</dbReference>
<dbReference type="InterPro" id="IPR005467">
    <property type="entry name" value="His_kinase_dom"/>
</dbReference>
<dbReference type="InterPro" id="IPR036097">
    <property type="entry name" value="HisK_dim/P_sf"/>
</dbReference>
<feature type="transmembrane region" description="Helical" evidence="10">
    <location>
        <begin position="12"/>
        <end position="39"/>
    </location>
</feature>
<dbReference type="PROSITE" id="PS50885">
    <property type="entry name" value="HAMP"/>
    <property type="match status" value="1"/>
</dbReference>
<dbReference type="AlphaFoldDB" id="A0A1J0GGW1"/>
<feature type="coiled-coil region" evidence="9">
    <location>
        <begin position="252"/>
        <end position="282"/>
    </location>
</feature>
<dbReference type="InterPro" id="IPR036890">
    <property type="entry name" value="HATPase_C_sf"/>
</dbReference>
<evidence type="ECO:0000256" key="9">
    <source>
        <dbReference type="SAM" id="Coils"/>
    </source>
</evidence>
<keyword evidence="10" id="KW-1133">Transmembrane helix</keyword>
<dbReference type="SUPFAM" id="SSF47384">
    <property type="entry name" value="Homodimeric domain of signal transducing histidine kinase"/>
    <property type="match status" value="1"/>
</dbReference>
<dbReference type="OrthoDB" id="9762826at2"/>
<dbReference type="SUPFAM" id="SSF158472">
    <property type="entry name" value="HAMP domain-like"/>
    <property type="match status" value="1"/>
</dbReference>
<dbReference type="GO" id="GO:0005886">
    <property type="term" value="C:plasma membrane"/>
    <property type="evidence" value="ECO:0007669"/>
    <property type="project" value="TreeGrafter"/>
</dbReference>
<feature type="domain" description="Histidine kinase" evidence="11">
    <location>
        <begin position="289"/>
        <end position="503"/>
    </location>
</feature>
<keyword evidence="6 13" id="KW-0418">Kinase</keyword>
<dbReference type="GO" id="GO:0016036">
    <property type="term" value="P:cellular response to phosphate starvation"/>
    <property type="evidence" value="ECO:0007669"/>
    <property type="project" value="TreeGrafter"/>
</dbReference>
<organism evidence="13 14">
    <name type="scientific">Clostridium estertheticum subsp. estertheticum</name>
    <dbReference type="NCBI Taxonomy" id="1552"/>
    <lineage>
        <taxon>Bacteria</taxon>
        <taxon>Bacillati</taxon>
        <taxon>Bacillota</taxon>
        <taxon>Clostridia</taxon>
        <taxon>Eubacteriales</taxon>
        <taxon>Clostridiaceae</taxon>
        <taxon>Clostridium</taxon>
    </lineage>
</organism>
<dbReference type="GO" id="GO:0000155">
    <property type="term" value="F:phosphorelay sensor kinase activity"/>
    <property type="evidence" value="ECO:0007669"/>
    <property type="project" value="InterPro"/>
</dbReference>